<feature type="domain" description="RCC1-like" evidence="4">
    <location>
        <begin position="104"/>
        <end position="440"/>
    </location>
</feature>
<dbReference type="InterPro" id="IPR009091">
    <property type="entry name" value="RCC1/BLIP-II"/>
</dbReference>
<comment type="caution">
    <text evidence="5">The sequence shown here is derived from an EMBL/GenBank/DDBJ whole genome shotgun (WGS) entry which is preliminary data.</text>
</comment>
<dbReference type="GO" id="GO:0016020">
    <property type="term" value="C:membrane"/>
    <property type="evidence" value="ECO:0007669"/>
    <property type="project" value="InterPro"/>
</dbReference>
<dbReference type="PROSITE" id="PS50012">
    <property type="entry name" value="RCC1_3"/>
    <property type="match status" value="6"/>
</dbReference>
<dbReference type="InterPro" id="IPR015919">
    <property type="entry name" value="Cadherin-like_sf"/>
</dbReference>
<dbReference type="InterPro" id="IPR000408">
    <property type="entry name" value="Reg_chr_condens"/>
</dbReference>
<dbReference type="Gene3D" id="2.130.10.30">
    <property type="entry name" value="Regulator of chromosome condensation 1/beta-lactamase-inhibitor protein II"/>
    <property type="match status" value="2"/>
</dbReference>
<dbReference type="RefSeq" id="WP_168631077.1">
    <property type="nucleotide sequence ID" value="NZ_BONL01000005.1"/>
</dbReference>
<evidence type="ECO:0000313" key="5">
    <source>
        <dbReference type="EMBL" id="NKY23950.1"/>
    </source>
</evidence>
<keyword evidence="2" id="KW-0812">Transmembrane</keyword>
<sequence>MLLRLASSVLLATALVLPGGGTAGADPTGPVTPALGLVDGGAEVTVQADDPVRFTQVATGDAHTLAVMTDGTVYAWGTGDSGQLGLGDMTQALEPTAIDREAFGGEDVVQVVAGSAHSVALTSGGAVYTWGANARGQLGLGSGVTGSAEPVLLASLAALVGSTVTQVDAGADFAVVLTGAGAVYAWGWGSLGQIGIGSTATQWDPVLVVETLDGVPVAQVAAGENSVVALTEHGAVYCWGNGGNGRLGRGSSGVSVWPVPVDTSGVLAGQTVEYVAIGTASVYAVTEDGSMVAWGSNANGELGTGASGAMENSVPLAVDLGALPDGARIVEVAATLSIALARDDQGRLYGWGSAGDGILAGGRDADRPEPLEYDGDALTGATALGIGPSAGSYDQRRAFAVTASGDILAWGTGQVGQLGLGAPADRVVETPHSLHTAMTEVRFGDVPAAQVRREGAVVHAVTPPHAAGTVDVHVRTGDSTITHDQAFTYGTAPRPLVLPVGEYGQADRQLELVAMLRSGSAVTIRWEVEGADGTWGPVDPDRTEQHDAVTGETVTTRLRVTAPDGTDQYRLTVTNPFGAWTSASIWVQGVACPTLTGEPHAAVAGEPYAFTFDTSSDTLATGVDPNGGALPDGLTLSTDGLLSGTPTTAGSYQFRVLAADPSAHAVCGSSAPALDVDLVVHEPVTLGGEPPAGEVGTAYAHTFTVGGTPAPELTIAEGTLPPGLELQADGTLTGVPTTAGEYRVGVVAANGVGASVRVDVVIRIDPAGAAGTGTGPGAGADEGVGADAGTGAGGADAGTGAGGADAGTGAGAAAVDAGTGTGAGLAATGADGLVPGALLAAGLLGVGGLMVVGRWRGTR</sequence>
<dbReference type="Pfam" id="PF05345">
    <property type="entry name" value="He_PIG"/>
    <property type="match status" value="2"/>
</dbReference>
<feature type="signal peptide" evidence="3">
    <location>
        <begin position="1"/>
        <end position="25"/>
    </location>
</feature>
<dbReference type="InterPro" id="IPR051210">
    <property type="entry name" value="Ub_ligase/GEF_domain"/>
</dbReference>
<dbReference type="SUPFAM" id="SSF50985">
    <property type="entry name" value="RCC1/BLIP-II"/>
    <property type="match status" value="1"/>
</dbReference>
<dbReference type="PRINTS" id="PR00633">
    <property type="entry name" value="RCCNDNSATION"/>
</dbReference>
<dbReference type="Pfam" id="PF13540">
    <property type="entry name" value="RCC1_2"/>
    <property type="match status" value="1"/>
</dbReference>
<evidence type="ECO:0000259" key="4">
    <source>
        <dbReference type="Pfam" id="PF25390"/>
    </source>
</evidence>
<evidence type="ECO:0000313" key="6">
    <source>
        <dbReference type="Proteomes" id="UP000581206"/>
    </source>
</evidence>
<dbReference type="Gene3D" id="2.60.40.10">
    <property type="entry name" value="Immunoglobulins"/>
    <property type="match status" value="2"/>
</dbReference>
<keyword evidence="3" id="KW-0732">Signal</keyword>
<evidence type="ECO:0000256" key="1">
    <source>
        <dbReference type="ARBA" id="ARBA00022737"/>
    </source>
</evidence>
<dbReference type="AlphaFoldDB" id="A0A7X6R091"/>
<dbReference type="SUPFAM" id="SSF49313">
    <property type="entry name" value="Cadherin-like"/>
    <property type="match status" value="2"/>
</dbReference>
<dbReference type="GO" id="GO:0005975">
    <property type="term" value="P:carbohydrate metabolic process"/>
    <property type="evidence" value="ECO:0007669"/>
    <property type="project" value="UniProtKB-ARBA"/>
</dbReference>
<accession>A0A7X6R091</accession>
<evidence type="ECO:0000256" key="2">
    <source>
        <dbReference type="SAM" id="Phobius"/>
    </source>
</evidence>
<protein>
    <recommendedName>
        <fullName evidence="4">RCC1-like domain-containing protein</fullName>
    </recommendedName>
</protein>
<dbReference type="Pfam" id="PF25390">
    <property type="entry name" value="WD40_RLD"/>
    <property type="match status" value="1"/>
</dbReference>
<feature type="chain" id="PRO_5030636762" description="RCC1-like domain-containing protein" evidence="3">
    <location>
        <begin position="26"/>
        <end position="859"/>
    </location>
</feature>
<organism evidence="5 6">
    <name type="scientific">Cellulomonas denverensis</name>
    <dbReference type="NCBI Taxonomy" id="264297"/>
    <lineage>
        <taxon>Bacteria</taxon>
        <taxon>Bacillati</taxon>
        <taxon>Actinomycetota</taxon>
        <taxon>Actinomycetes</taxon>
        <taxon>Micrococcales</taxon>
        <taxon>Cellulomonadaceae</taxon>
        <taxon>Cellulomonas</taxon>
    </lineage>
</organism>
<keyword evidence="2" id="KW-0472">Membrane</keyword>
<dbReference type="EMBL" id="JAAXOX010000010">
    <property type="protein sequence ID" value="NKY23950.1"/>
    <property type="molecule type" value="Genomic_DNA"/>
</dbReference>
<keyword evidence="2" id="KW-1133">Transmembrane helix</keyword>
<dbReference type="InterPro" id="IPR058923">
    <property type="entry name" value="RCC1-like_dom"/>
</dbReference>
<proteinExistence type="predicted"/>
<keyword evidence="1" id="KW-0677">Repeat</keyword>
<dbReference type="GO" id="GO:0005509">
    <property type="term" value="F:calcium ion binding"/>
    <property type="evidence" value="ECO:0007669"/>
    <property type="project" value="InterPro"/>
</dbReference>
<feature type="transmembrane region" description="Helical" evidence="2">
    <location>
        <begin position="833"/>
        <end position="853"/>
    </location>
</feature>
<dbReference type="PANTHER" id="PTHR22870:SF408">
    <property type="entry name" value="OS09G0560450 PROTEIN"/>
    <property type="match status" value="1"/>
</dbReference>
<dbReference type="InterPro" id="IPR013783">
    <property type="entry name" value="Ig-like_fold"/>
</dbReference>
<dbReference type="PANTHER" id="PTHR22870">
    <property type="entry name" value="REGULATOR OF CHROMOSOME CONDENSATION"/>
    <property type="match status" value="1"/>
</dbReference>
<gene>
    <name evidence="5" type="ORF">HGA03_14865</name>
</gene>
<evidence type="ECO:0000256" key="3">
    <source>
        <dbReference type="SAM" id="SignalP"/>
    </source>
</evidence>
<name>A0A7X6R091_9CELL</name>
<keyword evidence="6" id="KW-1185">Reference proteome</keyword>
<reference evidence="5 6" key="1">
    <citation type="submission" date="2020-04" db="EMBL/GenBank/DDBJ databases">
        <title>MicrobeNet Type strains.</title>
        <authorList>
            <person name="Nicholson A.C."/>
        </authorList>
    </citation>
    <scope>NUCLEOTIDE SEQUENCE [LARGE SCALE GENOMIC DNA]</scope>
    <source>
        <strain evidence="5 6">ATCC BAA-788</strain>
    </source>
</reference>
<dbReference type="Proteomes" id="UP000581206">
    <property type="component" value="Unassembled WGS sequence"/>
</dbReference>